<proteinExistence type="inferred from homology"/>
<feature type="region of interest" description="Disordered" evidence="2">
    <location>
        <begin position="1"/>
        <end position="81"/>
    </location>
</feature>
<organism evidence="3 4">
    <name type="scientific">Cannabis sativa</name>
    <name type="common">Hemp</name>
    <name type="synonym">Marijuana</name>
    <dbReference type="NCBI Taxonomy" id="3483"/>
    <lineage>
        <taxon>Eukaryota</taxon>
        <taxon>Viridiplantae</taxon>
        <taxon>Streptophyta</taxon>
        <taxon>Embryophyta</taxon>
        <taxon>Tracheophyta</taxon>
        <taxon>Spermatophyta</taxon>
        <taxon>Magnoliopsida</taxon>
        <taxon>eudicotyledons</taxon>
        <taxon>Gunneridae</taxon>
        <taxon>Pentapetalae</taxon>
        <taxon>rosids</taxon>
        <taxon>fabids</taxon>
        <taxon>Rosales</taxon>
        <taxon>Cannabaceae</taxon>
        <taxon>Cannabis</taxon>
    </lineage>
</organism>
<evidence type="ECO:0000256" key="1">
    <source>
        <dbReference type="ARBA" id="ARBA00010016"/>
    </source>
</evidence>
<reference evidence="3 4" key="1">
    <citation type="journal article" date="2020" name="bioRxiv">
        <title>Sequence and annotation of 42 cannabis genomes reveals extensive copy number variation in cannabinoid synthesis and pathogen resistance genes.</title>
        <authorList>
            <person name="Mckernan K.J."/>
            <person name="Helbert Y."/>
            <person name="Kane L.T."/>
            <person name="Ebling H."/>
            <person name="Zhang L."/>
            <person name="Liu B."/>
            <person name="Eaton Z."/>
            <person name="Mclaughlin S."/>
            <person name="Kingan S."/>
            <person name="Baybayan P."/>
            <person name="Concepcion G."/>
            <person name="Jordan M."/>
            <person name="Riva A."/>
            <person name="Barbazuk W."/>
            <person name="Harkins T."/>
        </authorList>
    </citation>
    <scope>NUCLEOTIDE SEQUENCE [LARGE SCALE GENOMIC DNA]</scope>
    <source>
        <strain evidence="4">cv. Jamaican Lion 4</strain>
        <tissue evidence="3">Leaf</tissue>
    </source>
</reference>
<dbReference type="PANTHER" id="PTHR31807">
    <property type="entry name" value="AUGMIN FAMILY MEMBER"/>
    <property type="match status" value="1"/>
</dbReference>
<dbReference type="Proteomes" id="UP000583929">
    <property type="component" value="Unassembled WGS sequence"/>
</dbReference>
<dbReference type="GO" id="GO:0051225">
    <property type="term" value="P:spindle assembly"/>
    <property type="evidence" value="ECO:0007669"/>
    <property type="project" value="TreeGrafter"/>
</dbReference>
<dbReference type="GO" id="GO:0008017">
    <property type="term" value="F:microtubule binding"/>
    <property type="evidence" value="ECO:0007669"/>
    <property type="project" value="TreeGrafter"/>
</dbReference>
<gene>
    <name evidence="3" type="ORF">G4B88_005709</name>
</gene>
<evidence type="ECO:0000256" key="2">
    <source>
        <dbReference type="SAM" id="MobiDB-lite"/>
    </source>
</evidence>
<feature type="compositionally biased region" description="Low complexity" evidence="2">
    <location>
        <begin position="1"/>
        <end position="43"/>
    </location>
</feature>
<dbReference type="EMBL" id="JAATIQ010000085">
    <property type="protein sequence ID" value="KAF4385377.1"/>
    <property type="molecule type" value="Genomic_DNA"/>
</dbReference>
<dbReference type="PANTHER" id="PTHR31807:SF27">
    <property type="entry name" value="QWRF MOTIF-CONTAINING PROTEIN 7"/>
    <property type="match status" value="1"/>
</dbReference>
<dbReference type="InterPro" id="IPR007573">
    <property type="entry name" value="QWRF"/>
</dbReference>
<sequence length="363" mass="40747">GSSSITSPNTTTTTTNRSKSTTTTRPPNNNNYHYYKNSTNSHSHVQKKQPAQHQSSSTSFTKFFGGATKAPNNKPVPGSSSAWALSPARSLPFAVAAAPPKSCSGSVKVKANNKSSSSSSGGVLKYFIRHKKVSRVQEEDFHRFRILHNGLLQWRFVNAKALAAMAATEHIAEVSRITFFISPQIWLKLGSKLFSVWLWIFKMRNSIMEKKIEVQRVKHEIKLYQILNPQILHLNEWAKLEKRNQESVGKLATKLSAISIQLPLINGAKADVMSIYEAMYTAIDAMDGIESIITKYFFEVERILYMVTELLITTKQQIENLEELEKTVTLATTLLLVDLNVKETSVRAQYVEAAFESVRCQIC</sequence>
<protein>
    <recommendedName>
        <fullName evidence="5">QWRF motif-containing protein 7</fullName>
    </recommendedName>
</protein>
<feature type="non-terminal residue" evidence="3">
    <location>
        <position position="363"/>
    </location>
</feature>
<dbReference type="Pfam" id="PF04484">
    <property type="entry name" value="QWRF"/>
    <property type="match status" value="2"/>
</dbReference>
<comment type="similarity">
    <text evidence="1">Belongs to the QWRF family.</text>
</comment>
<comment type="caution">
    <text evidence="3">The sequence shown here is derived from an EMBL/GenBank/DDBJ whole genome shotgun (WGS) entry which is preliminary data.</text>
</comment>
<dbReference type="GO" id="GO:0005880">
    <property type="term" value="C:nuclear microtubule"/>
    <property type="evidence" value="ECO:0007669"/>
    <property type="project" value="TreeGrafter"/>
</dbReference>
<name>A0A7J6GR53_CANSA</name>
<feature type="compositionally biased region" description="Low complexity" evidence="2">
    <location>
        <begin position="55"/>
        <end position="69"/>
    </location>
</feature>
<dbReference type="GO" id="GO:0005737">
    <property type="term" value="C:cytoplasm"/>
    <property type="evidence" value="ECO:0007669"/>
    <property type="project" value="TreeGrafter"/>
</dbReference>
<accession>A0A7J6GR53</accession>
<evidence type="ECO:0000313" key="3">
    <source>
        <dbReference type="EMBL" id="KAF4385377.1"/>
    </source>
</evidence>
<evidence type="ECO:0008006" key="5">
    <source>
        <dbReference type="Google" id="ProtNLM"/>
    </source>
</evidence>
<evidence type="ECO:0000313" key="4">
    <source>
        <dbReference type="Proteomes" id="UP000583929"/>
    </source>
</evidence>
<dbReference type="AlphaFoldDB" id="A0A7J6GR53"/>
<keyword evidence="4" id="KW-1185">Reference proteome</keyword>